<dbReference type="SUPFAM" id="SSF161098">
    <property type="entry name" value="MetI-like"/>
    <property type="match status" value="1"/>
</dbReference>
<feature type="transmembrane region" description="Helical" evidence="5">
    <location>
        <begin position="242"/>
        <end position="262"/>
    </location>
</feature>
<dbReference type="Gene3D" id="1.10.3720.10">
    <property type="entry name" value="MetI-like"/>
    <property type="match status" value="1"/>
</dbReference>
<evidence type="ECO:0000256" key="1">
    <source>
        <dbReference type="ARBA" id="ARBA00004141"/>
    </source>
</evidence>
<feature type="transmembrane region" description="Helical" evidence="5">
    <location>
        <begin position="148"/>
        <end position="168"/>
    </location>
</feature>
<reference evidence="7 8" key="1">
    <citation type="journal article" date="2019" name="Int. J. Syst. Evol. Microbiol.">
        <title>The Global Catalogue of Microorganisms (GCM) 10K type strain sequencing project: providing services to taxonomists for standard genome sequencing and annotation.</title>
        <authorList>
            <consortium name="The Broad Institute Genomics Platform"/>
            <consortium name="The Broad Institute Genome Sequencing Center for Infectious Disease"/>
            <person name="Wu L."/>
            <person name="Ma J."/>
        </authorList>
    </citation>
    <scope>NUCLEOTIDE SEQUENCE [LARGE SCALE GENOMIC DNA]</scope>
    <source>
        <strain evidence="7 8">RDMS1</strain>
    </source>
</reference>
<dbReference type="PROSITE" id="PS50928">
    <property type="entry name" value="ABC_TM1"/>
    <property type="match status" value="1"/>
</dbReference>
<dbReference type="Proteomes" id="UP001596417">
    <property type="component" value="Unassembled WGS sequence"/>
</dbReference>
<comment type="subcellular location">
    <subcellularLocation>
        <location evidence="5">Cell membrane</location>
        <topology evidence="5">Multi-pass membrane protein</topology>
    </subcellularLocation>
    <subcellularLocation>
        <location evidence="1">Membrane</location>
        <topology evidence="1">Multi-pass membrane protein</topology>
    </subcellularLocation>
</comment>
<proteinExistence type="inferred from homology"/>
<dbReference type="InterPro" id="IPR035906">
    <property type="entry name" value="MetI-like_sf"/>
</dbReference>
<accession>A0ABD5YTJ5</accession>
<keyword evidence="4 5" id="KW-0472">Membrane</keyword>
<evidence type="ECO:0000256" key="5">
    <source>
        <dbReference type="RuleBase" id="RU363032"/>
    </source>
</evidence>
<evidence type="ECO:0000313" key="7">
    <source>
        <dbReference type="EMBL" id="MFC7192217.1"/>
    </source>
</evidence>
<dbReference type="AlphaFoldDB" id="A0ABD5YTJ5"/>
<dbReference type="EMBL" id="JBHTAX010000004">
    <property type="protein sequence ID" value="MFC7192217.1"/>
    <property type="molecule type" value="Genomic_DNA"/>
</dbReference>
<keyword evidence="5" id="KW-0813">Transport</keyword>
<comment type="similarity">
    <text evidence="5">Belongs to the binding-protein-dependent transport system permease family.</text>
</comment>
<keyword evidence="3 5" id="KW-1133">Transmembrane helix</keyword>
<organism evidence="7 8">
    <name type="scientific">Halocatena marina</name>
    <dbReference type="NCBI Taxonomy" id="2934937"/>
    <lineage>
        <taxon>Archaea</taxon>
        <taxon>Methanobacteriati</taxon>
        <taxon>Methanobacteriota</taxon>
        <taxon>Stenosarchaea group</taxon>
        <taxon>Halobacteria</taxon>
        <taxon>Halobacteriales</taxon>
        <taxon>Natronomonadaceae</taxon>
        <taxon>Halocatena</taxon>
    </lineage>
</organism>
<protein>
    <submittedName>
        <fullName evidence="7">ABC transporter permease</fullName>
    </submittedName>
</protein>
<dbReference type="InterPro" id="IPR000515">
    <property type="entry name" value="MetI-like"/>
</dbReference>
<feature type="transmembrane region" description="Helical" evidence="5">
    <location>
        <begin position="105"/>
        <end position="128"/>
    </location>
</feature>
<sequence length="265" mass="29724">MRRFSKRILQTVFTIWAVITLTFALIRQIPGGPEAYLRAQYAQTGRDPGNIGELAKQYFNTDFDKPLWQQYIDYLVNLSQGDMGTSLFLREPIGDLLLNALPWTLLVMSIAIFISYAIGIFLGAVMAYRERSTFDSVGTTLSITLNSIPYYVVALIFLYVLGYQYSLFPTRGTHSIDPGLDPMFVVNVLWYATLPAISFILTAAGGVAVRMRGNSISILGEDYLRVARLRGLSSNRISSRYVVWNSVLPMYTNLMISIGFMFGGL</sequence>
<dbReference type="CDD" id="cd06261">
    <property type="entry name" value="TM_PBP2"/>
    <property type="match status" value="1"/>
</dbReference>
<name>A0ABD5YTJ5_9EURY</name>
<gene>
    <name evidence="7" type="ORF">ACFQL7_21960</name>
</gene>
<feature type="transmembrane region" description="Helical" evidence="5">
    <location>
        <begin position="188"/>
        <end position="209"/>
    </location>
</feature>
<evidence type="ECO:0000259" key="6">
    <source>
        <dbReference type="PROSITE" id="PS50928"/>
    </source>
</evidence>
<dbReference type="PANTHER" id="PTHR43376">
    <property type="entry name" value="OLIGOPEPTIDE TRANSPORT SYSTEM PERMEASE PROTEIN"/>
    <property type="match status" value="1"/>
</dbReference>
<keyword evidence="2 5" id="KW-0812">Transmembrane</keyword>
<evidence type="ECO:0000313" key="8">
    <source>
        <dbReference type="Proteomes" id="UP001596417"/>
    </source>
</evidence>
<evidence type="ECO:0000256" key="4">
    <source>
        <dbReference type="ARBA" id="ARBA00023136"/>
    </source>
</evidence>
<dbReference type="Pfam" id="PF00528">
    <property type="entry name" value="BPD_transp_1"/>
    <property type="match status" value="1"/>
</dbReference>
<feature type="domain" description="ABC transmembrane type-1" evidence="6">
    <location>
        <begin position="101"/>
        <end position="265"/>
    </location>
</feature>
<dbReference type="GO" id="GO:0005886">
    <property type="term" value="C:plasma membrane"/>
    <property type="evidence" value="ECO:0007669"/>
    <property type="project" value="UniProtKB-SubCell"/>
</dbReference>
<dbReference type="PANTHER" id="PTHR43376:SF1">
    <property type="entry name" value="OLIGOPEPTIDE TRANSPORT SYSTEM PERMEASE PROTEIN"/>
    <property type="match status" value="1"/>
</dbReference>
<comment type="caution">
    <text evidence="7">The sequence shown here is derived from an EMBL/GenBank/DDBJ whole genome shotgun (WGS) entry which is preliminary data.</text>
</comment>
<evidence type="ECO:0000256" key="3">
    <source>
        <dbReference type="ARBA" id="ARBA00022989"/>
    </source>
</evidence>
<keyword evidence="8" id="KW-1185">Reference proteome</keyword>
<dbReference type="RefSeq" id="WP_390206673.1">
    <property type="nucleotide sequence ID" value="NZ_JBHSZC010000003.1"/>
</dbReference>
<evidence type="ECO:0000256" key="2">
    <source>
        <dbReference type="ARBA" id="ARBA00022692"/>
    </source>
</evidence>